<sequence>MNTVAKARKEVMLMGMVLTLIGSACAATAAMGVINAFHGDTIRALTSLLLPVFLGYWAFVSKRDQGSIDTMVPVYACVWLMGLPLGLAVHMGRTLLTASGLS</sequence>
<dbReference type="Proteomes" id="UP000294593">
    <property type="component" value="Unassembled WGS sequence"/>
</dbReference>
<evidence type="ECO:0000256" key="1">
    <source>
        <dbReference type="SAM" id="Phobius"/>
    </source>
</evidence>
<accession>A0A4R6QZE3</accession>
<feature type="transmembrane region" description="Helical" evidence="1">
    <location>
        <begin position="42"/>
        <end position="60"/>
    </location>
</feature>
<proteinExistence type="predicted"/>
<keyword evidence="1" id="KW-0472">Membrane</keyword>
<feature type="chain" id="PRO_5020872059" evidence="2">
    <location>
        <begin position="27"/>
        <end position="102"/>
    </location>
</feature>
<comment type="caution">
    <text evidence="3">The sequence shown here is derived from an EMBL/GenBank/DDBJ whole genome shotgun (WGS) entry which is preliminary data.</text>
</comment>
<evidence type="ECO:0000313" key="3">
    <source>
        <dbReference type="EMBL" id="TDP78654.1"/>
    </source>
</evidence>
<evidence type="ECO:0000256" key="2">
    <source>
        <dbReference type="SAM" id="SignalP"/>
    </source>
</evidence>
<dbReference type="EMBL" id="SNXW01000021">
    <property type="protein sequence ID" value="TDP78654.1"/>
    <property type="molecule type" value="Genomic_DNA"/>
</dbReference>
<dbReference type="RefSeq" id="WP_133611353.1">
    <property type="nucleotide sequence ID" value="NZ_SNXW01000021.1"/>
</dbReference>
<reference evidence="3 4" key="1">
    <citation type="submission" date="2019-03" db="EMBL/GenBank/DDBJ databases">
        <title>Genomic Encyclopedia of Type Strains, Phase IV (KMG-IV): sequencing the most valuable type-strain genomes for metagenomic binning, comparative biology and taxonomic classification.</title>
        <authorList>
            <person name="Goeker M."/>
        </authorList>
    </citation>
    <scope>NUCLEOTIDE SEQUENCE [LARGE SCALE GENOMIC DNA]</scope>
    <source>
        <strain evidence="3 4">DSM 11901</strain>
    </source>
</reference>
<evidence type="ECO:0000313" key="4">
    <source>
        <dbReference type="Proteomes" id="UP000294593"/>
    </source>
</evidence>
<feature type="signal peptide" evidence="2">
    <location>
        <begin position="1"/>
        <end position="26"/>
    </location>
</feature>
<dbReference type="AlphaFoldDB" id="A0A4R6QZE3"/>
<gene>
    <name evidence="3" type="ORF">EV672_1216</name>
</gene>
<name>A0A4R6QZE3_9BURK</name>
<keyword evidence="2" id="KW-0732">Signal</keyword>
<keyword evidence="1" id="KW-1133">Transmembrane helix</keyword>
<dbReference type="OrthoDB" id="9833200at2"/>
<keyword evidence="1" id="KW-0812">Transmembrane</keyword>
<keyword evidence="4" id="KW-1185">Reference proteome</keyword>
<organism evidence="3 4">
    <name type="scientific">Aquabacterium commune</name>
    <dbReference type="NCBI Taxonomy" id="70586"/>
    <lineage>
        <taxon>Bacteria</taxon>
        <taxon>Pseudomonadati</taxon>
        <taxon>Pseudomonadota</taxon>
        <taxon>Betaproteobacteria</taxon>
        <taxon>Burkholderiales</taxon>
        <taxon>Aquabacterium</taxon>
    </lineage>
</organism>
<feature type="transmembrane region" description="Helical" evidence="1">
    <location>
        <begin position="72"/>
        <end position="92"/>
    </location>
</feature>
<dbReference type="PROSITE" id="PS51257">
    <property type="entry name" value="PROKAR_LIPOPROTEIN"/>
    <property type="match status" value="1"/>
</dbReference>
<protein>
    <submittedName>
        <fullName evidence="3">Uncharacterized protein</fullName>
    </submittedName>
</protein>